<keyword evidence="3" id="KW-1185">Reference proteome</keyword>
<evidence type="ECO:0000313" key="2">
    <source>
        <dbReference type="EMBL" id="CAD7697468.1"/>
    </source>
</evidence>
<accession>A0A8S1J1M9</accession>
<comment type="caution">
    <text evidence="2">The sequence shown here is derived from an EMBL/GenBank/DDBJ whole genome shotgun (WGS) entry which is preliminary data.</text>
</comment>
<evidence type="ECO:0000313" key="3">
    <source>
        <dbReference type="Proteomes" id="UP000708148"/>
    </source>
</evidence>
<feature type="compositionally biased region" description="Low complexity" evidence="1">
    <location>
        <begin position="42"/>
        <end position="58"/>
    </location>
</feature>
<dbReference type="AlphaFoldDB" id="A0A8S1J1M9"/>
<dbReference type="Proteomes" id="UP000708148">
    <property type="component" value="Unassembled WGS sequence"/>
</dbReference>
<organism evidence="2 3">
    <name type="scientific">Ostreobium quekettii</name>
    <dbReference type="NCBI Taxonomy" id="121088"/>
    <lineage>
        <taxon>Eukaryota</taxon>
        <taxon>Viridiplantae</taxon>
        <taxon>Chlorophyta</taxon>
        <taxon>core chlorophytes</taxon>
        <taxon>Ulvophyceae</taxon>
        <taxon>TCBD clade</taxon>
        <taxon>Bryopsidales</taxon>
        <taxon>Ostreobineae</taxon>
        <taxon>Ostreobiaceae</taxon>
        <taxon>Ostreobium</taxon>
    </lineage>
</organism>
<dbReference type="EMBL" id="CAJHUC010000663">
    <property type="protein sequence ID" value="CAD7697468.1"/>
    <property type="molecule type" value="Genomic_DNA"/>
</dbReference>
<protein>
    <submittedName>
        <fullName evidence="2">Uncharacterized protein</fullName>
    </submittedName>
</protein>
<sequence>MKHNALVVGPPSPPNVRHGLIEGGPIGQKATPEARATPPLSPEVAAKVEASSESSSTVTDGEHGSSDRQGDFPPAQLQGPPQQTESQEIVEWVADDHLDQPVRLAEWDVATDEQDTSLRVTWDAIEVVSGTAVHVAVPWVRVTFSVIEHGPGGDADIPFGWEAWDDAEDEPVLGWATSPL</sequence>
<name>A0A8S1J1M9_9CHLO</name>
<feature type="region of interest" description="Disordered" evidence="1">
    <location>
        <begin position="1"/>
        <end position="89"/>
    </location>
</feature>
<proteinExistence type="predicted"/>
<gene>
    <name evidence="2" type="ORF">OSTQU699_LOCUS2829</name>
</gene>
<feature type="non-terminal residue" evidence="2">
    <location>
        <position position="1"/>
    </location>
</feature>
<evidence type="ECO:0000256" key="1">
    <source>
        <dbReference type="SAM" id="MobiDB-lite"/>
    </source>
</evidence>
<feature type="compositionally biased region" description="Basic and acidic residues" evidence="1">
    <location>
        <begin position="60"/>
        <end position="70"/>
    </location>
</feature>
<reference evidence="2" key="1">
    <citation type="submission" date="2020-12" db="EMBL/GenBank/DDBJ databases">
        <authorList>
            <person name="Iha C."/>
        </authorList>
    </citation>
    <scope>NUCLEOTIDE SEQUENCE</scope>
</reference>